<dbReference type="EMBL" id="JBHSCY010000001">
    <property type="protein sequence ID" value="MFC4267994.1"/>
    <property type="molecule type" value="Genomic_DNA"/>
</dbReference>
<dbReference type="Pfam" id="PF13585">
    <property type="entry name" value="CHU_C"/>
    <property type="match status" value="1"/>
</dbReference>
<protein>
    <submittedName>
        <fullName evidence="3">Gliding motility-associated C-terminal domain-containing protein</fullName>
    </submittedName>
</protein>
<dbReference type="InterPro" id="IPR007110">
    <property type="entry name" value="Ig-like_dom"/>
</dbReference>
<comment type="caution">
    <text evidence="3">The sequence shown here is derived from an EMBL/GenBank/DDBJ whole genome shotgun (WGS) entry which is preliminary data.</text>
</comment>
<dbReference type="Pfam" id="PF19081">
    <property type="entry name" value="Ig_7"/>
    <property type="match status" value="1"/>
</dbReference>
<feature type="chain" id="PRO_5047145944" evidence="1">
    <location>
        <begin position="22"/>
        <end position="1245"/>
    </location>
</feature>
<dbReference type="InterPro" id="IPR044023">
    <property type="entry name" value="Ig_7"/>
</dbReference>
<gene>
    <name evidence="3" type="ORF">ACFOWD_03660</name>
</gene>
<reference evidence="4" key="1">
    <citation type="journal article" date="2019" name="Int. J. Syst. Evol. Microbiol.">
        <title>The Global Catalogue of Microorganisms (GCM) 10K type strain sequencing project: providing services to taxonomists for standard genome sequencing and annotation.</title>
        <authorList>
            <consortium name="The Broad Institute Genomics Platform"/>
            <consortium name="The Broad Institute Genome Sequencing Center for Infectious Disease"/>
            <person name="Wu L."/>
            <person name="Ma J."/>
        </authorList>
    </citation>
    <scope>NUCLEOTIDE SEQUENCE [LARGE SCALE GENOMIC DNA]</scope>
    <source>
        <strain evidence="4">CECT 8655</strain>
    </source>
</reference>
<name>A0ABV8R9T6_9FLAO</name>
<dbReference type="SMART" id="SM00409">
    <property type="entry name" value="IG"/>
    <property type="match status" value="4"/>
</dbReference>
<feature type="domain" description="Ig-like" evidence="2">
    <location>
        <begin position="118"/>
        <end position="206"/>
    </location>
</feature>
<proteinExistence type="predicted"/>
<feature type="signal peptide" evidence="1">
    <location>
        <begin position="1"/>
        <end position="21"/>
    </location>
</feature>
<dbReference type="InterPro" id="IPR013783">
    <property type="entry name" value="Ig-like_fold"/>
</dbReference>
<evidence type="ECO:0000313" key="4">
    <source>
        <dbReference type="Proteomes" id="UP001595826"/>
    </source>
</evidence>
<organism evidence="3 4">
    <name type="scientific">Polaribacter marinivivus</name>
    <dbReference type="NCBI Taxonomy" id="1524260"/>
    <lineage>
        <taxon>Bacteria</taxon>
        <taxon>Pseudomonadati</taxon>
        <taxon>Bacteroidota</taxon>
        <taxon>Flavobacteriia</taxon>
        <taxon>Flavobacteriales</taxon>
        <taxon>Flavobacteriaceae</taxon>
    </lineage>
</organism>
<dbReference type="InterPro" id="IPR036179">
    <property type="entry name" value="Ig-like_dom_sf"/>
</dbReference>
<dbReference type="PROSITE" id="PS50835">
    <property type="entry name" value="IG_LIKE"/>
    <property type="match status" value="1"/>
</dbReference>
<keyword evidence="1" id="KW-0732">Signal</keyword>
<sequence length="1245" mass="136891">MIRKGAPIILLLLLASQVLESQELLKPVLKFTNACASNSFNMYDVEVTYIAATFNSDNTFTLELSDASGDFSSPTAIKTISNQNNTFRFTTTFSIPQNTAGSDYKIRVKSSSPEKISPESDAFEAYFMSLENLVLNNFENVTLCEGESKEISVATSTTNNLQWYKNGQKFTLGGSSITVDEPGLYYCEIYYGACNSPATSNIVEVNIGDAVEAKIIGDSNVYLCENESYTLEASVSNNLYTYSWFKDGVKIDNLPAYSPSINISNAADFGTYSLEITNEFGCSYTSNEVSINNVNTNFSVNINTATPINILSGETKVLAITHDAQNAEIIWYKNNIEIPNSNSVNLNINEPGTYFATVKSTVNNCSETKTSDSIIVNNFKSFELNIGTTSNYTACVSTSARLQLELVKAIDVNDVSHGLTNSQIALLNFKWFKNNLLLNGATNQQINVNGYENNGDYFLEVSNGAVASNSNHLDVNLKLPEVEITSNDSTYTYCDNKQITLTADVINGLNYQWYLNNTAISSATNNTLQITQAGVYYVELSNTKGCISNSNEISITNVNSDFSININSSPAFILSGETKVLEITHNAQNAEINWFKNSVQIPNANTTSLTITEPGIYYATVKNTVNGCSETKTSESMIVSAVEGFNVNIKKLPDYSECTSTITQLLLESVKARGVNQNIYDLTNDQISLLNFNWYKNNNSLNGFSSKQITINSHVENGNYSLEISNGTVKSQSNTVAVKLGVLEPVITSNDHTNTYCDSKQIRLSSTQQNGVSYQWFLNGSAIANATGTNIEITTGGLYQIEVTNQDGCSKKSSEFTIENFDSDFAISTTTTSSTFILAGETKVLNVSHNAQNAEITWFKDNVEIPNSNTNNLNVTEAGVYYAQVEKSLNGCSETKTINAITVSAIDSFTTIIKTLPSYSECSSLQTNLFLDNIQAKDTNGTTHELSTAQIALLEFKWYKDNNLLNGFTNSEITINNYEENGSYFLEIINGSVTSTSNTLDVKLGLPEINVTSIDNTFSLCSNKEITLSTAQINGLSYQWFFNDLAITGATNPTLKVSEVGNYRIEATGFSCNKTSQEIIIKSFDGNSIEFNFDDEITIQEGESIVISASGADTYEWFDENDNIIETSSSIEINKAGNYRVIAYLNGCSVEKLFTVIVISGNIYVPNILTPNGDGVNDSWKIPPEFAFKNNIEVEIISIGGRTVLKQKNYQNNWPENNVKTASLYFYIIRDDKSIIKKGTINIIK</sequence>
<dbReference type="Proteomes" id="UP001595826">
    <property type="component" value="Unassembled WGS sequence"/>
</dbReference>
<dbReference type="InterPro" id="IPR003599">
    <property type="entry name" value="Ig_sub"/>
</dbReference>
<dbReference type="RefSeq" id="WP_377408207.1">
    <property type="nucleotide sequence ID" value="NZ_JBHSCY010000001.1"/>
</dbReference>
<dbReference type="Gene3D" id="2.60.40.10">
    <property type="entry name" value="Immunoglobulins"/>
    <property type="match status" value="5"/>
</dbReference>
<keyword evidence="4" id="KW-1185">Reference proteome</keyword>
<accession>A0ABV8R9T6</accession>
<evidence type="ECO:0000256" key="1">
    <source>
        <dbReference type="SAM" id="SignalP"/>
    </source>
</evidence>
<evidence type="ECO:0000313" key="3">
    <source>
        <dbReference type="EMBL" id="MFC4267994.1"/>
    </source>
</evidence>
<dbReference type="SUPFAM" id="SSF48726">
    <property type="entry name" value="Immunoglobulin"/>
    <property type="match status" value="3"/>
</dbReference>
<evidence type="ECO:0000259" key="2">
    <source>
        <dbReference type="PROSITE" id="PS50835"/>
    </source>
</evidence>